<evidence type="ECO:0000313" key="1">
    <source>
        <dbReference type="EMBL" id="QCE07956.1"/>
    </source>
</evidence>
<sequence>MWPLLSYARRVLDEMPEQGVVCWTASTQGIVAEGDGRKGMHCLVRWEGRGVLQNYFAVATSLKAWYTCLDVSLGKQVQAAAVTVG</sequence>
<keyword evidence="2" id="KW-1185">Reference proteome</keyword>
<protein>
    <submittedName>
        <fullName evidence="1">Uncharacterized protein</fullName>
    </submittedName>
</protein>
<dbReference type="EMBL" id="CP039353">
    <property type="protein sequence ID" value="QCE07956.1"/>
    <property type="molecule type" value="Genomic_DNA"/>
</dbReference>
<evidence type="ECO:0000313" key="2">
    <source>
        <dbReference type="Proteomes" id="UP000501690"/>
    </source>
</evidence>
<reference evidence="1 2" key="1">
    <citation type="submission" date="2019-04" db="EMBL/GenBank/DDBJ databases">
        <title>An improved genome assembly and genetic linkage map for asparagus bean, Vigna unguiculata ssp. sesquipedialis.</title>
        <authorList>
            <person name="Xia Q."/>
            <person name="Zhang R."/>
            <person name="Dong Y."/>
        </authorList>
    </citation>
    <scope>NUCLEOTIDE SEQUENCE [LARGE SCALE GENOMIC DNA]</scope>
    <source>
        <tissue evidence="1">Leaf</tissue>
    </source>
</reference>
<dbReference type="Proteomes" id="UP000501690">
    <property type="component" value="Linkage Group LG9"/>
</dbReference>
<name>A0A4D6N2G5_VIGUN</name>
<proteinExistence type="predicted"/>
<gene>
    <name evidence="1" type="ORF">DEO72_LG9g2979</name>
</gene>
<accession>A0A4D6N2G5</accession>
<organism evidence="1 2">
    <name type="scientific">Vigna unguiculata</name>
    <name type="common">Cowpea</name>
    <dbReference type="NCBI Taxonomy" id="3917"/>
    <lineage>
        <taxon>Eukaryota</taxon>
        <taxon>Viridiplantae</taxon>
        <taxon>Streptophyta</taxon>
        <taxon>Embryophyta</taxon>
        <taxon>Tracheophyta</taxon>
        <taxon>Spermatophyta</taxon>
        <taxon>Magnoliopsida</taxon>
        <taxon>eudicotyledons</taxon>
        <taxon>Gunneridae</taxon>
        <taxon>Pentapetalae</taxon>
        <taxon>rosids</taxon>
        <taxon>fabids</taxon>
        <taxon>Fabales</taxon>
        <taxon>Fabaceae</taxon>
        <taxon>Papilionoideae</taxon>
        <taxon>50 kb inversion clade</taxon>
        <taxon>NPAAA clade</taxon>
        <taxon>indigoferoid/millettioid clade</taxon>
        <taxon>Phaseoleae</taxon>
        <taxon>Vigna</taxon>
    </lineage>
</organism>
<dbReference type="AlphaFoldDB" id="A0A4D6N2G5"/>